<organism evidence="2 3">
    <name type="scientific">Eumeta variegata</name>
    <name type="common">Bagworm moth</name>
    <name type="synonym">Eumeta japonica</name>
    <dbReference type="NCBI Taxonomy" id="151549"/>
    <lineage>
        <taxon>Eukaryota</taxon>
        <taxon>Metazoa</taxon>
        <taxon>Ecdysozoa</taxon>
        <taxon>Arthropoda</taxon>
        <taxon>Hexapoda</taxon>
        <taxon>Insecta</taxon>
        <taxon>Pterygota</taxon>
        <taxon>Neoptera</taxon>
        <taxon>Endopterygota</taxon>
        <taxon>Lepidoptera</taxon>
        <taxon>Glossata</taxon>
        <taxon>Ditrysia</taxon>
        <taxon>Tineoidea</taxon>
        <taxon>Psychidae</taxon>
        <taxon>Oiketicinae</taxon>
        <taxon>Eumeta</taxon>
    </lineage>
</organism>
<gene>
    <name evidence="2" type="ORF">EVAR_96253_1</name>
</gene>
<feature type="region of interest" description="Disordered" evidence="1">
    <location>
        <begin position="57"/>
        <end position="87"/>
    </location>
</feature>
<dbReference type="AlphaFoldDB" id="A0A4C1WMI9"/>
<dbReference type="EMBL" id="BGZK01000587">
    <property type="protein sequence ID" value="GBP51702.1"/>
    <property type="molecule type" value="Genomic_DNA"/>
</dbReference>
<comment type="caution">
    <text evidence="2">The sequence shown here is derived from an EMBL/GenBank/DDBJ whole genome shotgun (WGS) entry which is preliminary data.</text>
</comment>
<accession>A0A4C1WMI9</accession>
<keyword evidence="3" id="KW-1185">Reference proteome</keyword>
<name>A0A4C1WMI9_EUMVA</name>
<evidence type="ECO:0000313" key="3">
    <source>
        <dbReference type="Proteomes" id="UP000299102"/>
    </source>
</evidence>
<proteinExistence type="predicted"/>
<evidence type="ECO:0000313" key="2">
    <source>
        <dbReference type="EMBL" id="GBP51702.1"/>
    </source>
</evidence>
<reference evidence="2 3" key="1">
    <citation type="journal article" date="2019" name="Commun. Biol.">
        <title>The bagworm genome reveals a unique fibroin gene that provides high tensile strength.</title>
        <authorList>
            <person name="Kono N."/>
            <person name="Nakamura H."/>
            <person name="Ohtoshi R."/>
            <person name="Tomita M."/>
            <person name="Numata K."/>
            <person name="Arakawa K."/>
        </authorList>
    </citation>
    <scope>NUCLEOTIDE SEQUENCE [LARGE SCALE GENOMIC DNA]</scope>
</reference>
<feature type="compositionally biased region" description="Basic and acidic residues" evidence="1">
    <location>
        <begin position="63"/>
        <end position="87"/>
    </location>
</feature>
<sequence length="87" mass="10146">MRYLIFTEYAGEVPTFAIMFRPKKKQASDATISPTVLTAPVLDLSILLKEVREQAYRQKKQGHPVENEAKEQTRRVEEKIRRLEEKA</sequence>
<protein>
    <submittedName>
        <fullName evidence="2">Uncharacterized protein</fullName>
    </submittedName>
</protein>
<evidence type="ECO:0000256" key="1">
    <source>
        <dbReference type="SAM" id="MobiDB-lite"/>
    </source>
</evidence>
<dbReference type="Proteomes" id="UP000299102">
    <property type="component" value="Unassembled WGS sequence"/>
</dbReference>